<dbReference type="Proteomes" id="UP000251213">
    <property type="component" value="Unassembled WGS sequence"/>
</dbReference>
<dbReference type="InterPro" id="IPR036291">
    <property type="entry name" value="NAD(P)-bd_dom_sf"/>
</dbReference>
<evidence type="ECO:0000313" key="7">
    <source>
        <dbReference type="EMBL" id="RAL23345.1"/>
    </source>
</evidence>
<reference evidence="7 8" key="2">
    <citation type="submission" date="2018-06" db="EMBL/GenBank/DDBJ databases">
        <authorList>
            <person name="Zhirakovskaya E."/>
        </authorList>
    </citation>
    <scope>NUCLEOTIDE SEQUENCE [LARGE SCALE GENOMIC DNA]</scope>
    <source>
        <strain evidence="7 8">FBKL4.011</strain>
    </source>
</reference>
<keyword evidence="4" id="KW-0566">Pantothenate biosynthesis</keyword>
<proteinExistence type="inferred from homology"/>
<reference evidence="7 8" key="1">
    <citation type="submission" date="2018-06" db="EMBL/GenBank/DDBJ databases">
        <title>Thermoflavimicrobium daqus sp. nov., a thermophilic microbe isolated from Moutai-flavour Daqu.</title>
        <authorList>
            <person name="Wang X."/>
            <person name="Zhou H."/>
        </authorList>
    </citation>
    <scope>NUCLEOTIDE SEQUENCE [LARGE SCALE GENOMIC DNA]</scope>
    <source>
        <strain evidence="7 8">FBKL4.011</strain>
    </source>
</reference>
<comment type="caution">
    <text evidence="7">The sequence shown here is derived from an EMBL/GenBank/DDBJ whole genome shotgun (WGS) entry which is preliminary data.</text>
</comment>
<dbReference type="OrthoDB" id="9793586at2"/>
<dbReference type="FunFam" id="3.40.50.720:FF:000307">
    <property type="entry name" value="2-dehydropantoate 2-reductase"/>
    <property type="match status" value="1"/>
</dbReference>
<dbReference type="InterPro" id="IPR003710">
    <property type="entry name" value="ApbA"/>
</dbReference>
<feature type="domain" description="Ketopantoate reductase N-terminal" evidence="5">
    <location>
        <begin position="3"/>
        <end position="151"/>
    </location>
</feature>
<dbReference type="SUPFAM" id="SSF48179">
    <property type="entry name" value="6-phosphogluconate dehydrogenase C-terminal domain-like"/>
    <property type="match status" value="1"/>
</dbReference>
<dbReference type="GO" id="GO:0005737">
    <property type="term" value="C:cytoplasm"/>
    <property type="evidence" value="ECO:0007669"/>
    <property type="project" value="TreeGrafter"/>
</dbReference>
<dbReference type="RefSeq" id="WP_113659330.1">
    <property type="nucleotide sequence ID" value="NZ_KZ845668.1"/>
</dbReference>
<comment type="catalytic activity">
    <reaction evidence="4">
        <text>(R)-pantoate + NADP(+) = 2-dehydropantoate + NADPH + H(+)</text>
        <dbReference type="Rhea" id="RHEA:16233"/>
        <dbReference type="ChEBI" id="CHEBI:11561"/>
        <dbReference type="ChEBI" id="CHEBI:15378"/>
        <dbReference type="ChEBI" id="CHEBI:15980"/>
        <dbReference type="ChEBI" id="CHEBI:57783"/>
        <dbReference type="ChEBI" id="CHEBI:58349"/>
        <dbReference type="EC" id="1.1.1.169"/>
    </reaction>
</comment>
<dbReference type="Pfam" id="PF08546">
    <property type="entry name" value="ApbA_C"/>
    <property type="match status" value="1"/>
</dbReference>
<accession>A0A364K3C6</accession>
<dbReference type="Pfam" id="PF02558">
    <property type="entry name" value="ApbA"/>
    <property type="match status" value="1"/>
</dbReference>
<dbReference type="UniPathway" id="UPA00028">
    <property type="reaction ID" value="UER00004"/>
</dbReference>
<keyword evidence="8" id="KW-1185">Reference proteome</keyword>
<evidence type="ECO:0000259" key="5">
    <source>
        <dbReference type="Pfam" id="PF02558"/>
    </source>
</evidence>
<dbReference type="InterPro" id="IPR008927">
    <property type="entry name" value="6-PGluconate_DH-like_C_sf"/>
</dbReference>
<comment type="function">
    <text evidence="4">Catalyzes the NADPH-dependent reduction of ketopantoate into pantoic acid.</text>
</comment>
<dbReference type="EMBL" id="QJKK01000006">
    <property type="protein sequence ID" value="RAL23345.1"/>
    <property type="molecule type" value="Genomic_DNA"/>
</dbReference>
<evidence type="ECO:0000313" key="8">
    <source>
        <dbReference type="Proteomes" id="UP000251213"/>
    </source>
</evidence>
<evidence type="ECO:0000259" key="6">
    <source>
        <dbReference type="Pfam" id="PF08546"/>
    </source>
</evidence>
<protein>
    <recommendedName>
        <fullName evidence="4">2-dehydropantoate 2-reductase</fullName>
        <ecNumber evidence="4">1.1.1.169</ecNumber>
    </recommendedName>
    <alternativeName>
        <fullName evidence="4">Ketopantoate reductase</fullName>
    </alternativeName>
</protein>
<dbReference type="PANTHER" id="PTHR21708">
    <property type="entry name" value="PROBABLE 2-DEHYDROPANTOATE 2-REDUCTASE"/>
    <property type="match status" value="1"/>
</dbReference>
<evidence type="ECO:0000256" key="1">
    <source>
        <dbReference type="ARBA" id="ARBA00007870"/>
    </source>
</evidence>
<dbReference type="Gene3D" id="1.10.1040.10">
    <property type="entry name" value="N-(1-d-carboxylethyl)-l-norvaline Dehydrogenase, domain 2"/>
    <property type="match status" value="1"/>
</dbReference>
<dbReference type="GO" id="GO:0008677">
    <property type="term" value="F:2-dehydropantoate 2-reductase activity"/>
    <property type="evidence" value="ECO:0007669"/>
    <property type="project" value="UniProtKB-EC"/>
</dbReference>
<comment type="pathway">
    <text evidence="4">Cofactor biosynthesis; (R)-pantothenate biosynthesis; (R)-pantoate from 3-methyl-2-oxobutanoate: step 2/2.</text>
</comment>
<dbReference type="PANTHER" id="PTHR21708:SF26">
    <property type="entry name" value="2-DEHYDROPANTOATE 2-REDUCTASE"/>
    <property type="match status" value="1"/>
</dbReference>
<dbReference type="InterPro" id="IPR013332">
    <property type="entry name" value="KPR_N"/>
</dbReference>
<dbReference type="EC" id="1.1.1.169" evidence="4"/>
<evidence type="ECO:0000256" key="2">
    <source>
        <dbReference type="ARBA" id="ARBA00022857"/>
    </source>
</evidence>
<dbReference type="InterPro" id="IPR013328">
    <property type="entry name" value="6PGD_dom2"/>
</dbReference>
<name>A0A364K3C6_9BACL</name>
<dbReference type="GO" id="GO:0015940">
    <property type="term" value="P:pantothenate biosynthetic process"/>
    <property type="evidence" value="ECO:0007669"/>
    <property type="project" value="UniProtKB-UniPathway"/>
</dbReference>
<dbReference type="InterPro" id="IPR051402">
    <property type="entry name" value="KPR-Related"/>
</dbReference>
<sequence>MRILVVGAGGVGGYFGGRLAEKGGDVTFLVRDHRKLQLEQNGLVIHSTHGNTTLRVKTLISGEKQKSFDLILLSVKAYHLDQVIHSLRPYVDNHTVILPLLNGVSHLEKLQQSFSTKNVLGGLCFIETTLNDQGHIEHYSPQHDLVFGELNGELTERVERIHQILNIGNFQTSLSRHIIKKMWHKYIFISTMSGMTAMMKSNIGTILESPYGKETLERLLTEIIQIAKTQEPSIDPDIYEQVMKTVLTMSPTFKSSMQRDLEKGLPIETDHLHGTLLRYAPNHLDTPILKTVYSTLMAYTRKQNYS</sequence>
<evidence type="ECO:0000256" key="3">
    <source>
        <dbReference type="ARBA" id="ARBA00023002"/>
    </source>
</evidence>
<gene>
    <name evidence="7" type="ORF">DL897_11680</name>
</gene>
<dbReference type="Gene3D" id="3.40.50.720">
    <property type="entry name" value="NAD(P)-binding Rossmann-like Domain"/>
    <property type="match status" value="1"/>
</dbReference>
<dbReference type="NCBIfam" id="TIGR00745">
    <property type="entry name" value="apbA_panE"/>
    <property type="match status" value="1"/>
</dbReference>
<organism evidence="7 8">
    <name type="scientific">Thermoflavimicrobium daqui</name>
    <dbReference type="NCBI Taxonomy" id="2137476"/>
    <lineage>
        <taxon>Bacteria</taxon>
        <taxon>Bacillati</taxon>
        <taxon>Bacillota</taxon>
        <taxon>Bacilli</taxon>
        <taxon>Bacillales</taxon>
        <taxon>Thermoactinomycetaceae</taxon>
        <taxon>Thermoflavimicrobium</taxon>
    </lineage>
</organism>
<dbReference type="AlphaFoldDB" id="A0A364K3C6"/>
<keyword evidence="2 4" id="KW-0521">NADP</keyword>
<dbReference type="InterPro" id="IPR013752">
    <property type="entry name" value="KPA_reductase"/>
</dbReference>
<evidence type="ECO:0000256" key="4">
    <source>
        <dbReference type="RuleBase" id="RU362068"/>
    </source>
</evidence>
<feature type="domain" description="Ketopantoate reductase C-terminal" evidence="6">
    <location>
        <begin position="178"/>
        <end position="299"/>
    </location>
</feature>
<keyword evidence="3 4" id="KW-0560">Oxidoreductase</keyword>
<comment type="similarity">
    <text evidence="1 4">Belongs to the ketopantoate reductase family.</text>
</comment>
<dbReference type="FunFam" id="1.10.1040.10:FF:000017">
    <property type="entry name" value="2-dehydropantoate 2-reductase"/>
    <property type="match status" value="1"/>
</dbReference>
<dbReference type="SUPFAM" id="SSF51735">
    <property type="entry name" value="NAD(P)-binding Rossmann-fold domains"/>
    <property type="match status" value="1"/>
</dbReference>